<dbReference type="Proteomes" id="UP000056255">
    <property type="component" value="Chromosome"/>
</dbReference>
<reference evidence="9 11" key="3">
    <citation type="submission" date="2015-07" db="EMBL/GenBank/DDBJ databases">
        <title>Physiological, transcriptional responses and genome re-sequencing of acid resistant extremely thermoacidophilic Metallosphaera sedula SARC-M1.</title>
        <authorList>
            <person name="Ai C."/>
            <person name="McCarthy S."/>
            <person name="Eckrich V."/>
            <person name="Rudrappa D."/>
            <person name="Qiu G."/>
            <person name="Blum P."/>
        </authorList>
    </citation>
    <scope>NUCLEOTIDE SEQUENCE [LARGE SCALE GENOMIC DNA]</scope>
    <source>
        <strain evidence="9 11">SARC-M1</strain>
    </source>
</reference>
<dbReference type="GeneID" id="97613036"/>
<dbReference type="InterPro" id="IPR039771">
    <property type="entry name" value="Csl4"/>
</dbReference>
<comment type="subcellular location">
    <subcellularLocation>
        <location evidence="2">Cytoplasm</location>
    </subcellularLocation>
</comment>
<dbReference type="HAMAP" id="MF_00975">
    <property type="entry name" value="Exosome_Csl4"/>
    <property type="match status" value="1"/>
</dbReference>
<dbReference type="SMART" id="SM00316">
    <property type="entry name" value="S1"/>
    <property type="match status" value="1"/>
</dbReference>
<dbReference type="InterPro" id="IPR003029">
    <property type="entry name" value="S1_domain"/>
</dbReference>
<dbReference type="SUPFAM" id="SSF50249">
    <property type="entry name" value="Nucleic acid-binding proteins"/>
    <property type="match status" value="1"/>
</dbReference>
<keyword evidence="2" id="KW-0862">Zinc</keyword>
<dbReference type="EMBL" id="CP008822">
    <property type="protein sequence ID" value="AIM27987.1"/>
    <property type="molecule type" value="Genomic_DNA"/>
</dbReference>
<evidence type="ECO:0000313" key="13">
    <source>
        <dbReference type="Proteomes" id="UP000062398"/>
    </source>
</evidence>
<dbReference type="Gene3D" id="2.20.70.10">
    <property type="match status" value="1"/>
</dbReference>
<feature type="domain" description="S1 motif" evidence="3">
    <location>
        <begin position="66"/>
        <end position="142"/>
    </location>
</feature>
<dbReference type="PANTHER" id="PTHR12686:SF8">
    <property type="entry name" value="EXOSOME COMPLEX COMPONENT CSL4"/>
    <property type="match status" value="1"/>
</dbReference>
<dbReference type="GO" id="GO:0006401">
    <property type="term" value="P:RNA catabolic process"/>
    <property type="evidence" value="ECO:0007669"/>
    <property type="project" value="UniProtKB-UniRule"/>
</dbReference>
<evidence type="ECO:0000313" key="12">
    <source>
        <dbReference type="Proteomes" id="UP000061362"/>
    </source>
</evidence>
<dbReference type="RefSeq" id="WP_012021790.1">
    <property type="nucleotide sequence ID" value="NZ_AP019770.1"/>
</dbReference>
<evidence type="ECO:0000313" key="10">
    <source>
        <dbReference type="Proteomes" id="UP000029084"/>
    </source>
</evidence>
<dbReference type="GO" id="GO:0005737">
    <property type="term" value="C:cytoplasm"/>
    <property type="evidence" value="ECO:0007669"/>
    <property type="project" value="UniProtKB-SubCell"/>
</dbReference>
<proteinExistence type="inferred from homology"/>
<feature type="binding site" evidence="2">
    <location>
        <position position="168"/>
    </location>
    <ligand>
        <name>Zn(2+)</name>
        <dbReference type="ChEBI" id="CHEBI:29105"/>
    </ligand>
</feature>
<dbReference type="EMBL" id="CP012174">
    <property type="protein sequence ID" value="AKV79309.1"/>
    <property type="molecule type" value="Genomic_DNA"/>
</dbReference>
<dbReference type="GO" id="GO:0000178">
    <property type="term" value="C:exosome (RNase complex)"/>
    <property type="evidence" value="ECO:0007669"/>
    <property type="project" value="UniProtKB-KW"/>
</dbReference>
<dbReference type="SUPFAM" id="SSF110324">
    <property type="entry name" value="Ribosomal L27 protein-like"/>
    <property type="match status" value="1"/>
</dbReference>
<accession>A0A088E8E2</accession>
<dbReference type="Proteomes" id="UP000062475">
    <property type="component" value="Chromosome"/>
</dbReference>
<evidence type="ECO:0000313" key="4">
    <source>
        <dbReference type="EMBL" id="AIM27987.1"/>
    </source>
</evidence>
<dbReference type="InterPro" id="IPR012340">
    <property type="entry name" value="NA-bd_OB-fold"/>
</dbReference>
<name>A0A088E8E2_9CREN</name>
<evidence type="ECO:0000313" key="14">
    <source>
        <dbReference type="Proteomes" id="UP000062475"/>
    </source>
</evidence>
<evidence type="ECO:0000256" key="2">
    <source>
        <dbReference type="HAMAP-Rule" id="MF_00975"/>
    </source>
</evidence>
<evidence type="ECO:0000256" key="1">
    <source>
        <dbReference type="ARBA" id="ARBA00022835"/>
    </source>
</evidence>
<dbReference type="Gene3D" id="2.40.50.100">
    <property type="match status" value="1"/>
</dbReference>
<organism evidence="4 10">
    <name type="scientific">Metallosphaera sedula</name>
    <dbReference type="NCBI Taxonomy" id="43687"/>
    <lineage>
        <taxon>Archaea</taxon>
        <taxon>Thermoproteota</taxon>
        <taxon>Thermoprotei</taxon>
        <taxon>Sulfolobales</taxon>
        <taxon>Sulfolobaceae</taxon>
        <taxon>Metallosphaera</taxon>
    </lineage>
</organism>
<evidence type="ECO:0000313" key="11">
    <source>
        <dbReference type="Proteomes" id="UP000056255"/>
    </source>
</evidence>
<dbReference type="Proteomes" id="UP000068832">
    <property type="component" value="Chromosome"/>
</dbReference>
<dbReference type="GO" id="GO:0008270">
    <property type="term" value="F:zinc ion binding"/>
    <property type="evidence" value="ECO:0007669"/>
    <property type="project" value="UniProtKB-UniRule"/>
</dbReference>
<feature type="binding site" evidence="2">
    <location>
        <position position="154"/>
    </location>
    <ligand>
        <name>Zn(2+)</name>
        <dbReference type="ChEBI" id="CHEBI:29105"/>
    </ligand>
</feature>
<dbReference type="Proteomes" id="UP000029084">
    <property type="component" value="Chromosome"/>
</dbReference>
<dbReference type="OMA" id="CGNVETR"/>
<dbReference type="GO" id="GO:0006396">
    <property type="term" value="P:RNA processing"/>
    <property type="evidence" value="ECO:0007669"/>
    <property type="project" value="InterPro"/>
</dbReference>
<protein>
    <recommendedName>
        <fullName evidence="2">Exosome complex component Csl4</fullName>
    </recommendedName>
</protein>
<reference evidence="12 13" key="2">
    <citation type="journal article" date="2015" name="Genome Announc.">
        <title>Complete Genome Sequences of Evolved Arsenate-Resistant Metallosphaera sedula Strains.</title>
        <authorList>
            <person name="Ai C."/>
            <person name="McCarthy S."/>
            <person name="Schackwitz W."/>
            <person name="Martin J."/>
            <person name="Lipzen A."/>
            <person name="Blum P."/>
        </authorList>
    </citation>
    <scope>NUCLEOTIDE SEQUENCE [LARGE SCALE GENOMIC DNA]</scope>
    <source>
        <strain evidence="7 13">ARS120-1</strain>
        <strain evidence="8 12">ARS120-2</strain>
        <strain evidence="5 15">ARS50-1</strain>
        <strain evidence="6 14">ARS50-2</strain>
    </source>
</reference>
<dbReference type="InterPro" id="IPR030850">
    <property type="entry name" value="Exosome_Csl4_arc"/>
</dbReference>
<dbReference type="AlphaFoldDB" id="A0A088E8E2"/>
<keyword evidence="1 2" id="KW-0271">Exosome</keyword>
<evidence type="ECO:0000313" key="15">
    <source>
        <dbReference type="Proteomes" id="UP000068832"/>
    </source>
</evidence>
<evidence type="ECO:0000259" key="3">
    <source>
        <dbReference type="PROSITE" id="PS50126"/>
    </source>
</evidence>
<dbReference type="InterPro" id="IPR025721">
    <property type="entry name" value="Exosome_cplx_N_dom"/>
</dbReference>
<evidence type="ECO:0000313" key="8">
    <source>
        <dbReference type="EMBL" id="AKV81554.1"/>
    </source>
</evidence>
<dbReference type="Gene3D" id="2.40.50.140">
    <property type="entry name" value="Nucleic acid-binding proteins"/>
    <property type="match status" value="1"/>
</dbReference>
<keyword evidence="2" id="KW-0963">Cytoplasm</keyword>
<dbReference type="EMBL" id="CP012176">
    <property type="protein sequence ID" value="AKV83787.1"/>
    <property type="molecule type" value="Genomic_DNA"/>
</dbReference>
<gene>
    <name evidence="2" type="primary">csl4</name>
    <name evidence="4" type="ORF">HA72_1863</name>
    <name evidence="5" type="ORF">MsedA_1907</name>
    <name evidence="6" type="ORF">MsedB_1909</name>
    <name evidence="7" type="ORF">MsedC_1907</name>
    <name evidence="8" type="ORF">MsedD_1908</name>
    <name evidence="9" type="ORF">MsedE_1909</name>
</gene>
<dbReference type="EMBL" id="CP012175">
    <property type="protein sequence ID" value="AKV81554.1"/>
    <property type="molecule type" value="Genomic_DNA"/>
</dbReference>
<dbReference type="GO" id="GO:0003676">
    <property type="term" value="F:nucleic acid binding"/>
    <property type="evidence" value="ECO:0007669"/>
    <property type="project" value="InterPro"/>
</dbReference>
<dbReference type="EMBL" id="CP012173">
    <property type="protein sequence ID" value="AKV77057.1"/>
    <property type="molecule type" value="Genomic_DNA"/>
</dbReference>
<dbReference type="NCBIfam" id="NF034126">
    <property type="entry name" value="PRK09521.1"/>
    <property type="match status" value="1"/>
</dbReference>
<dbReference type="Proteomes" id="UP000062398">
    <property type="component" value="Chromosome"/>
</dbReference>
<dbReference type="PATRIC" id="fig|43687.5.peg.2017"/>
<feature type="binding site" evidence="2">
    <location>
        <position position="151"/>
    </location>
    <ligand>
        <name>Zn(2+)</name>
        <dbReference type="ChEBI" id="CHEBI:29105"/>
    </ligand>
</feature>
<evidence type="ECO:0000313" key="9">
    <source>
        <dbReference type="EMBL" id="AKV83787.1"/>
    </source>
</evidence>
<dbReference type="PANTHER" id="PTHR12686">
    <property type="entry name" value="3'-5' EXORIBONUCLEASE CSL4-RELATED"/>
    <property type="match status" value="1"/>
</dbReference>
<sequence length="191" mass="21150">MGKQGDLTLPGDVLSVIEEFTPGEGCYELQGQVRASIIGKVFYDMINRKSNVIPEKKTFVYKLKKAKYMYGLVTSLKEDYAVVAVSSVEERFVSPSITGYLHISQVSHKHVKSLRDAVRPSDVIKARPISYTYPLQLSLRGKDLGVIVASCSICGTVMLKMDEEHLKCPNCGNVETRRVGPYSVKGNGNRS</sequence>
<dbReference type="PROSITE" id="PS50126">
    <property type="entry name" value="S1"/>
    <property type="match status" value="1"/>
</dbReference>
<reference evidence="4 10" key="1">
    <citation type="journal article" date="2014" name="J. Bacteriol.">
        <title>Role of an Archaeal PitA Transporter in the Copper and Arsenic Resistance of Metallosphaera sedula, an Extreme Thermoacidophile.</title>
        <authorList>
            <person name="McCarthy S."/>
            <person name="Ai C."/>
            <person name="Wheaton G."/>
            <person name="Tevatia R."/>
            <person name="Eckrich V."/>
            <person name="Kelly R."/>
            <person name="Blum P."/>
        </authorList>
    </citation>
    <scope>NUCLEOTIDE SEQUENCE [LARGE SCALE GENOMIC DNA]</scope>
    <source>
        <strain evidence="4 10">CuR1</strain>
    </source>
</reference>
<evidence type="ECO:0000313" key="5">
    <source>
        <dbReference type="EMBL" id="AKV74821.1"/>
    </source>
</evidence>
<feature type="binding site" evidence="2">
    <location>
        <position position="171"/>
    </location>
    <ligand>
        <name>Zn(2+)</name>
        <dbReference type="ChEBI" id="CHEBI:29105"/>
    </ligand>
</feature>
<comment type="function">
    <text evidence="2">Non-catalytic component of the exosome, which is a complex involved in RNA degradation. Increases the RNA binding and the efficiency of RNA degradation. Helpful for the interaction of the exosome with A-poor RNAs.</text>
</comment>
<dbReference type="Pfam" id="PF14382">
    <property type="entry name" value="ECR1_N"/>
    <property type="match status" value="1"/>
</dbReference>
<evidence type="ECO:0000313" key="7">
    <source>
        <dbReference type="EMBL" id="AKV79309.1"/>
    </source>
</evidence>
<comment type="similarity">
    <text evidence="2">Belongs to the CSL4 family.</text>
</comment>
<dbReference type="OrthoDB" id="6768at2157"/>
<dbReference type="EMBL" id="CP012172">
    <property type="protein sequence ID" value="AKV74821.1"/>
    <property type="molecule type" value="Genomic_DNA"/>
</dbReference>
<dbReference type="Proteomes" id="UP000061362">
    <property type="component" value="Chromosome"/>
</dbReference>
<evidence type="ECO:0000313" key="6">
    <source>
        <dbReference type="EMBL" id="AKV77057.1"/>
    </source>
</evidence>
<keyword evidence="2" id="KW-0479">Metal-binding</keyword>
<comment type="subunit">
    <text evidence="2">Component of the archaeal exosome complex. Forms a trimer of Rrp4 and/or Csl4 subunits. The trimer associates with an hexameric ring-like arrangement composed of 3 Rrp41-Rrp42 heterodimers. Interacts with DnaG.</text>
</comment>